<proteinExistence type="predicted"/>
<reference evidence="2 3" key="1">
    <citation type="journal article" date="2020" name="G3 (Bethesda)">
        <title>Improved Reference Genome for Cyclotella cryptica CCMP332, a Model for Cell Wall Morphogenesis, Salinity Adaptation, and Lipid Production in Diatoms (Bacillariophyta).</title>
        <authorList>
            <person name="Roberts W.R."/>
            <person name="Downey K.M."/>
            <person name="Ruck E.C."/>
            <person name="Traller J.C."/>
            <person name="Alverson A.J."/>
        </authorList>
    </citation>
    <scope>NUCLEOTIDE SEQUENCE [LARGE SCALE GENOMIC DNA]</scope>
    <source>
        <strain evidence="2 3">CCMP332</strain>
    </source>
</reference>
<comment type="caution">
    <text evidence="2">The sequence shown here is derived from an EMBL/GenBank/DDBJ whole genome shotgun (WGS) entry which is preliminary data.</text>
</comment>
<evidence type="ECO:0000313" key="3">
    <source>
        <dbReference type="Proteomes" id="UP001516023"/>
    </source>
</evidence>
<feature type="compositionally biased region" description="Polar residues" evidence="1">
    <location>
        <begin position="143"/>
        <end position="159"/>
    </location>
</feature>
<accession>A0ABD3QRR6</accession>
<dbReference type="Gene3D" id="1.10.260.100">
    <property type="match status" value="2"/>
</dbReference>
<dbReference type="Proteomes" id="UP001516023">
    <property type="component" value="Unassembled WGS sequence"/>
</dbReference>
<evidence type="ECO:0000313" key="2">
    <source>
        <dbReference type="EMBL" id="KAL3802251.1"/>
    </source>
</evidence>
<feature type="compositionally biased region" description="Low complexity" evidence="1">
    <location>
        <begin position="23"/>
        <end position="33"/>
    </location>
</feature>
<organism evidence="2 3">
    <name type="scientific">Cyclotella cryptica</name>
    <dbReference type="NCBI Taxonomy" id="29204"/>
    <lineage>
        <taxon>Eukaryota</taxon>
        <taxon>Sar</taxon>
        <taxon>Stramenopiles</taxon>
        <taxon>Ochrophyta</taxon>
        <taxon>Bacillariophyta</taxon>
        <taxon>Coscinodiscophyceae</taxon>
        <taxon>Thalassiosirophycidae</taxon>
        <taxon>Stephanodiscales</taxon>
        <taxon>Stephanodiscaceae</taxon>
        <taxon>Cyclotella</taxon>
    </lineage>
</organism>
<dbReference type="EMBL" id="JABMIG020000021">
    <property type="protein sequence ID" value="KAL3802251.1"/>
    <property type="molecule type" value="Genomic_DNA"/>
</dbReference>
<feature type="compositionally biased region" description="Polar residues" evidence="1">
    <location>
        <begin position="50"/>
        <end position="60"/>
    </location>
</feature>
<feature type="region of interest" description="Disordered" evidence="1">
    <location>
        <begin position="23"/>
        <end position="95"/>
    </location>
</feature>
<feature type="region of interest" description="Disordered" evidence="1">
    <location>
        <begin position="143"/>
        <end position="177"/>
    </location>
</feature>
<dbReference type="AlphaFoldDB" id="A0ABD3QRR6"/>
<feature type="compositionally biased region" description="Basic and acidic residues" evidence="1">
    <location>
        <begin position="37"/>
        <end position="49"/>
    </location>
</feature>
<evidence type="ECO:0000256" key="1">
    <source>
        <dbReference type="SAM" id="MobiDB-lite"/>
    </source>
</evidence>
<feature type="region of interest" description="Disordered" evidence="1">
    <location>
        <begin position="321"/>
        <end position="340"/>
    </location>
</feature>
<keyword evidence="3" id="KW-1185">Reference proteome</keyword>
<name>A0ABD3QRR6_9STRA</name>
<gene>
    <name evidence="2" type="ORF">HJC23_001795</name>
</gene>
<sequence length="404" mass="45426">MMASNDLSARLQDMLRLKSINDDISSSASSAPSKPRRLIEVVGDHEASNKDSTANGSESSVDGHDDDYEPPPPIYFHGGSESSCPQQDVKPPPAVPVSPTLSLAEQMMEHANRAAQLKKHQEVSTREKCANKATFGVRKGFLNATSKPATKMSQQKSNCQTRQQKRQQKNNHQDDNDLIYELDQDGNMTPILRRTSSAHPQQSLSSSPLILPEAQHAIASHLQNYTEWASPDLIESITKKHPKLARGLGNPKFTAVLQSMQENPKETLNKLKRDEPEVLEFIQEFCGVMGDHFVKLGEKQDKTNIREMGPLEEKALRKHKTETLQKKHQPSPIHRSHDSDKAIDDQVSAILSNDDLRSILMDPKMQHIMEECSTIEGKLQYYMRHEEYGPKLRRMMEAGLLKLA</sequence>
<protein>
    <recommendedName>
        <fullName evidence="4">STI1/HOP DP domain-containing protein</fullName>
    </recommendedName>
</protein>
<evidence type="ECO:0008006" key="4">
    <source>
        <dbReference type="Google" id="ProtNLM"/>
    </source>
</evidence>